<dbReference type="PANTHER" id="PTHR44942">
    <property type="entry name" value="METHYLTRANSF_11 DOMAIN-CONTAINING PROTEIN"/>
    <property type="match status" value="1"/>
</dbReference>
<dbReference type="Proteomes" id="UP000322244">
    <property type="component" value="Unassembled WGS sequence"/>
</dbReference>
<dbReference type="SUPFAM" id="SSF53335">
    <property type="entry name" value="S-adenosyl-L-methionine-dependent methyltransferases"/>
    <property type="match status" value="1"/>
</dbReference>
<protein>
    <submittedName>
        <fullName evidence="4">Class I SAM-dependent methyltransferase</fullName>
    </submittedName>
</protein>
<keyword evidence="5" id="KW-1185">Reference proteome</keyword>
<dbReference type="InterPro" id="IPR029063">
    <property type="entry name" value="SAM-dependent_MTases_sf"/>
</dbReference>
<keyword evidence="1 4" id="KW-0489">Methyltransferase</keyword>
<dbReference type="GO" id="GO:0032259">
    <property type="term" value="P:methylation"/>
    <property type="evidence" value="ECO:0007669"/>
    <property type="project" value="UniProtKB-KW"/>
</dbReference>
<sequence>MEEGYAPGFGADAIAMLSARDAADRAGFLIDSLDGSRNYRIVDLGCGPGAMTVGLGQALPTSQVLGIDSDRSQVTDALQAAQQLGITNVDFRAASAYDLPLAEHTVDVVFAHALFGHLSEPKLALAEAMRILRPGGTLAVSTSDWSRAKFRPKTVNVDAAMRGHYILRQRAGGDPFAGRRIADHVQHAGFTAVTSKVAHRADLGYTELANYVETRLAAALAEPDGHDLQLASAARSAAAWAGSGRGDVKQCWVEVLAIAPA</sequence>
<dbReference type="EMBL" id="VLNY01000017">
    <property type="protein sequence ID" value="KAA0018454.1"/>
    <property type="molecule type" value="Genomic_DNA"/>
</dbReference>
<feature type="domain" description="Methyltransferase" evidence="3">
    <location>
        <begin position="37"/>
        <end position="146"/>
    </location>
</feature>
<dbReference type="Gene3D" id="3.40.50.150">
    <property type="entry name" value="Vaccinia Virus protein VP39"/>
    <property type="match status" value="1"/>
</dbReference>
<accession>A0A5A7S8F2</accession>
<dbReference type="InterPro" id="IPR051052">
    <property type="entry name" value="Diverse_substrate_MTase"/>
</dbReference>
<organism evidence="4 5">
    <name type="scientific">Antrihabitans cavernicola</name>
    <dbReference type="NCBI Taxonomy" id="2495913"/>
    <lineage>
        <taxon>Bacteria</taxon>
        <taxon>Bacillati</taxon>
        <taxon>Actinomycetota</taxon>
        <taxon>Actinomycetes</taxon>
        <taxon>Mycobacteriales</taxon>
        <taxon>Nocardiaceae</taxon>
        <taxon>Antrihabitans</taxon>
    </lineage>
</organism>
<dbReference type="InterPro" id="IPR025714">
    <property type="entry name" value="Methyltranfer_dom"/>
</dbReference>
<dbReference type="AlphaFoldDB" id="A0A5A7S8F2"/>
<evidence type="ECO:0000259" key="3">
    <source>
        <dbReference type="Pfam" id="PF13847"/>
    </source>
</evidence>
<comment type="caution">
    <text evidence="4">The sequence shown here is derived from an EMBL/GenBank/DDBJ whole genome shotgun (WGS) entry which is preliminary data.</text>
</comment>
<dbReference type="PANTHER" id="PTHR44942:SF4">
    <property type="entry name" value="METHYLTRANSFERASE TYPE 11 DOMAIN-CONTAINING PROTEIN"/>
    <property type="match status" value="1"/>
</dbReference>
<keyword evidence="2 4" id="KW-0808">Transferase</keyword>
<dbReference type="CDD" id="cd02440">
    <property type="entry name" value="AdoMet_MTases"/>
    <property type="match status" value="1"/>
</dbReference>
<evidence type="ECO:0000313" key="5">
    <source>
        <dbReference type="Proteomes" id="UP000322244"/>
    </source>
</evidence>
<evidence type="ECO:0000256" key="1">
    <source>
        <dbReference type="ARBA" id="ARBA00022603"/>
    </source>
</evidence>
<gene>
    <name evidence="4" type="ORF">FOY51_23505</name>
</gene>
<evidence type="ECO:0000256" key="2">
    <source>
        <dbReference type="ARBA" id="ARBA00022679"/>
    </source>
</evidence>
<dbReference type="RefSeq" id="WP_149432715.1">
    <property type="nucleotide sequence ID" value="NZ_VLNY01000017.1"/>
</dbReference>
<evidence type="ECO:0000313" key="4">
    <source>
        <dbReference type="EMBL" id="KAA0018454.1"/>
    </source>
</evidence>
<name>A0A5A7S8F2_9NOCA</name>
<dbReference type="GO" id="GO:0008168">
    <property type="term" value="F:methyltransferase activity"/>
    <property type="evidence" value="ECO:0007669"/>
    <property type="project" value="UniProtKB-KW"/>
</dbReference>
<reference evidence="4 5" key="1">
    <citation type="submission" date="2019-07" db="EMBL/GenBank/DDBJ databases">
        <title>Rhodococcus cavernicolus sp. nov., isolated from a cave.</title>
        <authorList>
            <person name="Lee S.D."/>
        </authorList>
    </citation>
    <scope>NUCLEOTIDE SEQUENCE [LARGE SCALE GENOMIC DNA]</scope>
    <source>
        <strain evidence="4 5">C1-24</strain>
    </source>
</reference>
<dbReference type="OrthoDB" id="9795634at2"/>
<dbReference type="Pfam" id="PF13847">
    <property type="entry name" value="Methyltransf_31"/>
    <property type="match status" value="1"/>
</dbReference>
<proteinExistence type="predicted"/>